<gene>
    <name evidence="5" type="ORF">FH972_011828</name>
</gene>
<dbReference type="InterPro" id="IPR036312">
    <property type="entry name" value="Bifun_inhib/LTP/seed_sf"/>
</dbReference>
<dbReference type="GO" id="GO:0008289">
    <property type="term" value="F:lipid binding"/>
    <property type="evidence" value="ECO:0007669"/>
    <property type="project" value="InterPro"/>
</dbReference>
<dbReference type="SUPFAM" id="SSF47699">
    <property type="entry name" value="Bifunctional inhibitor/lipid-transfer protein/seed storage 2S albumin"/>
    <property type="match status" value="1"/>
</dbReference>
<name>A0A660KZI3_9ROSI</name>
<dbReference type="Pfam" id="PF00234">
    <property type="entry name" value="Tryp_alpha_amyl"/>
    <property type="match status" value="1"/>
</dbReference>
<dbReference type="GO" id="GO:0006869">
    <property type="term" value="P:lipid transport"/>
    <property type="evidence" value="ECO:0007669"/>
    <property type="project" value="InterPro"/>
</dbReference>
<keyword evidence="3" id="KW-0812">Transmembrane</keyword>
<dbReference type="CDD" id="cd01960">
    <property type="entry name" value="nsLTP1"/>
    <property type="match status" value="1"/>
</dbReference>
<accession>A0A660KZI3</accession>
<dbReference type="InterPro" id="IPR016140">
    <property type="entry name" value="Bifunc_inhib/LTP/seed_store"/>
</dbReference>
<reference evidence="5 6" key="1">
    <citation type="submission" date="2019-06" db="EMBL/GenBank/DDBJ databases">
        <title>A chromosomal-level reference genome of Carpinus fangiana (Coryloideae, Betulaceae).</title>
        <authorList>
            <person name="Yang X."/>
            <person name="Wang Z."/>
            <person name="Zhang L."/>
            <person name="Hao G."/>
            <person name="Liu J."/>
            <person name="Yang Y."/>
        </authorList>
    </citation>
    <scope>NUCLEOTIDE SEQUENCE [LARGE SCALE GENOMIC DNA]</scope>
    <source>
        <strain evidence="5">Cfa_2016G</strain>
        <tissue evidence="5">Leaf</tissue>
    </source>
</reference>
<dbReference type="InterPro" id="IPR000528">
    <property type="entry name" value="Plant_nsLTP"/>
</dbReference>
<dbReference type="Proteomes" id="UP000327013">
    <property type="component" value="Chromosome 4"/>
</dbReference>
<feature type="domain" description="Bifunctional inhibitor/plant lipid transfer protein/seed storage helical" evidence="4">
    <location>
        <begin position="79"/>
        <end position="145"/>
    </location>
</feature>
<protein>
    <recommendedName>
        <fullName evidence="4">Bifunctional inhibitor/plant lipid transfer protein/seed storage helical domain-containing protein</fullName>
    </recommendedName>
</protein>
<evidence type="ECO:0000256" key="2">
    <source>
        <dbReference type="ARBA" id="ARBA00023157"/>
    </source>
</evidence>
<comment type="similarity">
    <text evidence="1">Belongs to the plant LTP family.</text>
</comment>
<keyword evidence="6" id="KW-1185">Reference proteome</keyword>
<dbReference type="OrthoDB" id="649864at2759"/>
<dbReference type="EMBL" id="CM017324">
    <property type="protein sequence ID" value="KAE8039416.1"/>
    <property type="molecule type" value="Genomic_DNA"/>
</dbReference>
<evidence type="ECO:0000256" key="3">
    <source>
        <dbReference type="SAM" id="Phobius"/>
    </source>
</evidence>
<organism evidence="5 6">
    <name type="scientific">Carpinus fangiana</name>
    <dbReference type="NCBI Taxonomy" id="176857"/>
    <lineage>
        <taxon>Eukaryota</taxon>
        <taxon>Viridiplantae</taxon>
        <taxon>Streptophyta</taxon>
        <taxon>Embryophyta</taxon>
        <taxon>Tracheophyta</taxon>
        <taxon>Spermatophyta</taxon>
        <taxon>Magnoliopsida</taxon>
        <taxon>eudicotyledons</taxon>
        <taxon>Gunneridae</taxon>
        <taxon>Pentapetalae</taxon>
        <taxon>rosids</taxon>
        <taxon>fabids</taxon>
        <taxon>Fagales</taxon>
        <taxon>Betulaceae</taxon>
        <taxon>Carpinus</taxon>
    </lineage>
</organism>
<evidence type="ECO:0000256" key="1">
    <source>
        <dbReference type="ARBA" id="ARBA00009748"/>
    </source>
</evidence>
<keyword evidence="3" id="KW-1133">Transmembrane helix</keyword>
<dbReference type="PANTHER" id="PTHR33076">
    <property type="entry name" value="NON-SPECIFIC LIPID-TRANSFER PROTEIN 2-RELATED"/>
    <property type="match status" value="1"/>
</dbReference>
<evidence type="ECO:0000313" key="6">
    <source>
        <dbReference type="Proteomes" id="UP000327013"/>
    </source>
</evidence>
<keyword evidence="3" id="KW-0472">Membrane</keyword>
<evidence type="ECO:0000259" key="4">
    <source>
        <dbReference type="Pfam" id="PF00234"/>
    </source>
</evidence>
<sequence length="147" mass="15934">MAKLVALKMAYTTVVIACMLMAASHHHVDASITCAEITALLTPCIPYALILMLTHLYHALRSQPCWLHASPTRSSEGPYRLPTVCCEAVTTLDDNSNTVEEDRAACSCIMSGLSLIPGINYDLVSTLPEKCNHTCPYTITATTDCSK</sequence>
<keyword evidence="2" id="KW-1015">Disulfide bond</keyword>
<proteinExistence type="inferred from homology"/>
<feature type="transmembrane region" description="Helical" evidence="3">
    <location>
        <begin position="40"/>
        <end position="60"/>
    </location>
</feature>
<dbReference type="Gene3D" id="1.10.110.10">
    <property type="entry name" value="Plant lipid-transfer and hydrophobic proteins"/>
    <property type="match status" value="1"/>
</dbReference>
<dbReference type="AlphaFoldDB" id="A0A660KZI3"/>
<evidence type="ECO:0000313" key="5">
    <source>
        <dbReference type="EMBL" id="KAE8039416.1"/>
    </source>
</evidence>